<protein>
    <recommendedName>
        <fullName evidence="5">CSC1/OSCA1-like cytosolic domain-containing protein</fullName>
    </recommendedName>
</protein>
<reference evidence="3" key="1">
    <citation type="submission" date="2023-08" db="EMBL/GenBank/DDBJ databases">
        <authorList>
            <person name="Audoor S."/>
            <person name="Bilcke G."/>
        </authorList>
    </citation>
    <scope>NUCLEOTIDE SEQUENCE</scope>
</reference>
<dbReference type="EMBL" id="CAKOGP040000402">
    <property type="protein sequence ID" value="CAJ1934872.1"/>
    <property type="molecule type" value="Genomic_DNA"/>
</dbReference>
<keyword evidence="2" id="KW-1133">Transmembrane helix</keyword>
<sequence length="961" mass="107822">MPVTNSNGSENLDESNKSSTSTKDENGYSKDAAPSIDFLKDERSSMTYGRRIALSLMNQKWYNPQVEVKDGVEIDGSARTGQSGNPNTVVAKPSLEKAWAYFEHFALSRYLIDETADSSDRKRAEPGENDVPTRLYSPIRLPHAQLGDFGIGIGLYFSTLRLILFLAVLCGLISIANIHFFASSSYQSPSNRDSIFPSLVQGSAICTETNWVACPSCECASDDRVTAHTLRRQDILPTSRCQVREVDGNLLTYVLKNECGDIPIYVGMINYATIILFFLVTYVYLGIFLKQQETQFDEDEQTAQDYSIQVENPPDSATDPEEWHRFFKDNFGAHATVVTCAVENDLLLHTLVERRECLRNIELMLEPGESNDELNIARKAALIERDRSFFATMLALVSKGIPEYYSRMVSLSAKVKGLAQLSYPCTNVFVTFETETAQRDVLEKMSVGIVQAEKNIKTAVADPKYLFRGEHVLYVSEPEEPSTIRWQDLNVTQLQRIKSITATGAVTFVGIVVVFIAVSAADNVSLVAGAYTITAFNVAFPILAKALTNSEPHPSESDFQTSLYFKISFFRWVNTAIVITIVTPFTNTLLGEGGLITKVYQQFFSEIVVSTALQLTDIMGHVNRHIMAPRATCQDAMNLLFKGTQWSLAERYTDMTKILFLCVWYCSIFPGAYLMCAVSLFLKYYTDKFSLLRTWERAPHLGNAIAWISHGVFFPLALVATAIMSSYYWAGFPYDNLCPVGPLEDASYGGSSFTVDGNLEEFNDAFEYEYCRQNFFGRGGIFPFVSQIRKGGAKWMTDDQELITSIFGWSSVVFSALVLIKFLIAWVKVYRALQSSSYKAVGADKQIAFSTLDEIVGYIPQISSELFSFPLIACISEEVDPELYEWNDPDKPYVYYDLTEDARKLLLGSPFDYKDGFSRIQHYSPYREPLRVENLTSSVKPIDLIVTDDGEWNSVIAPIDA</sequence>
<feature type="transmembrane region" description="Helical" evidence="2">
    <location>
        <begin position="500"/>
        <end position="520"/>
    </location>
</feature>
<evidence type="ECO:0008006" key="5">
    <source>
        <dbReference type="Google" id="ProtNLM"/>
    </source>
</evidence>
<dbReference type="AlphaFoldDB" id="A0AAD2CKV6"/>
<evidence type="ECO:0000256" key="2">
    <source>
        <dbReference type="SAM" id="Phobius"/>
    </source>
</evidence>
<dbReference type="PANTHER" id="PTHR13018">
    <property type="entry name" value="PROBABLE MEMBRANE PROTEIN DUF221-RELATED"/>
    <property type="match status" value="1"/>
</dbReference>
<dbReference type="GO" id="GO:0005227">
    <property type="term" value="F:calcium-activated cation channel activity"/>
    <property type="evidence" value="ECO:0007669"/>
    <property type="project" value="InterPro"/>
</dbReference>
<feature type="compositionally biased region" description="Polar residues" evidence="1">
    <location>
        <begin position="1"/>
        <end position="10"/>
    </location>
</feature>
<dbReference type="GO" id="GO:0005886">
    <property type="term" value="C:plasma membrane"/>
    <property type="evidence" value="ECO:0007669"/>
    <property type="project" value="TreeGrafter"/>
</dbReference>
<dbReference type="PANTHER" id="PTHR13018:SF5">
    <property type="entry name" value="RE44586P"/>
    <property type="match status" value="1"/>
</dbReference>
<feature type="transmembrane region" description="Helical" evidence="2">
    <location>
        <begin position="162"/>
        <end position="182"/>
    </location>
</feature>
<keyword evidence="4" id="KW-1185">Reference proteome</keyword>
<proteinExistence type="predicted"/>
<accession>A0AAD2CKV6</accession>
<keyword evidence="2" id="KW-0812">Transmembrane</keyword>
<feature type="transmembrane region" description="Helical" evidence="2">
    <location>
        <begin position="658"/>
        <end position="684"/>
    </location>
</feature>
<feature type="transmembrane region" description="Helical" evidence="2">
    <location>
        <begin position="806"/>
        <end position="827"/>
    </location>
</feature>
<gene>
    <name evidence="3" type="ORF">CYCCA115_LOCUS4208</name>
</gene>
<feature type="transmembrane region" description="Helical" evidence="2">
    <location>
        <begin position="569"/>
        <end position="590"/>
    </location>
</feature>
<feature type="transmembrane region" description="Helical" evidence="2">
    <location>
        <begin position="526"/>
        <end position="548"/>
    </location>
</feature>
<evidence type="ECO:0000256" key="1">
    <source>
        <dbReference type="SAM" id="MobiDB-lite"/>
    </source>
</evidence>
<feature type="region of interest" description="Disordered" evidence="1">
    <location>
        <begin position="1"/>
        <end position="35"/>
    </location>
</feature>
<dbReference type="InterPro" id="IPR045122">
    <property type="entry name" value="Csc1-like"/>
</dbReference>
<evidence type="ECO:0000313" key="3">
    <source>
        <dbReference type="EMBL" id="CAJ1934872.1"/>
    </source>
</evidence>
<feature type="transmembrane region" description="Helical" evidence="2">
    <location>
        <begin position="262"/>
        <end position="285"/>
    </location>
</feature>
<feature type="transmembrane region" description="Helical" evidence="2">
    <location>
        <begin position="705"/>
        <end position="730"/>
    </location>
</feature>
<comment type="caution">
    <text evidence="3">The sequence shown here is derived from an EMBL/GenBank/DDBJ whole genome shotgun (WGS) entry which is preliminary data.</text>
</comment>
<evidence type="ECO:0000313" key="4">
    <source>
        <dbReference type="Proteomes" id="UP001295423"/>
    </source>
</evidence>
<name>A0AAD2CKV6_9STRA</name>
<organism evidence="3 4">
    <name type="scientific">Cylindrotheca closterium</name>
    <dbReference type="NCBI Taxonomy" id="2856"/>
    <lineage>
        <taxon>Eukaryota</taxon>
        <taxon>Sar</taxon>
        <taxon>Stramenopiles</taxon>
        <taxon>Ochrophyta</taxon>
        <taxon>Bacillariophyta</taxon>
        <taxon>Bacillariophyceae</taxon>
        <taxon>Bacillariophycidae</taxon>
        <taxon>Bacillariales</taxon>
        <taxon>Bacillariaceae</taxon>
        <taxon>Cylindrotheca</taxon>
    </lineage>
</organism>
<keyword evidence="2" id="KW-0472">Membrane</keyword>
<dbReference type="Proteomes" id="UP001295423">
    <property type="component" value="Unassembled WGS sequence"/>
</dbReference>